<proteinExistence type="predicted"/>
<reference evidence="1" key="2">
    <citation type="journal article" date="2022" name="New Phytol.">
        <title>Evolutionary transition to the ectomycorrhizal habit in the genomes of a hyperdiverse lineage of mushroom-forming fungi.</title>
        <authorList>
            <person name="Looney B."/>
            <person name="Miyauchi S."/>
            <person name="Morin E."/>
            <person name="Drula E."/>
            <person name="Courty P.E."/>
            <person name="Kohler A."/>
            <person name="Kuo A."/>
            <person name="LaButti K."/>
            <person name="Pangilinan J."/>
            <person name="Lipzen A."/>
            <person name="Riley R."/>
            <person name="Andreopoulos W."/>
            <person name="He G."/>
            <person name="Johnson J."/>
            <person name="Nolan M."/>
            <person name="Tritt A."/>
            <person name="Barry K.W."/>
            <person name="Grigoriev I.V."/>
            <person name="Nagy L.G."/>
            <person name="Hibbett D."/>
            <person name="Henrissat B."/>
            <person name="Matheny P.B."/>
            <person name="Labbe J."/>
            <person name="Martin F.M."/>
        </authorList>
    </citation>
    <scope>NUCLEOTIDE SEQUENCE</scope>
    <source>
        <strain evidence="1">EC-137</strain>
    </source>
</reference>
<gene>
    <name evidence="1" type="ORF">K488DRAFT_85451</name>
</gene>
<dbReference type="Proteomes" id="UP000814128">
    <property type="component" value="Unassembled WGS sequence"/>
</dbReference>
<organism evidence="1 2">
    <name type="scientific">Vararia minispora EC-137</name>
    <dbReference type="NCBI Taxonomy" id="1314806"/>
    <lineage>
        <taxon>Eukaryota</taxon>
        <taxon>Fungi</taxon>
        <taxon>Dikarya</taxon>
        <taxon>Basidiomycota</taxon>
        <taxon>Agaricomycotina</taxon>
        <taxon>Agaricomycetes</taxon>
        <taxon>Russulales</taxon>
        <taxon>Lachnocladiaceae</taxon>
        <taxon>Vararia</taxon>
    </lineage>
</organism>
<reference evidence="1" key="1">
    <citation type="submission" date="2021-02" db="EMBL/GenBank/DDBJ databases">
        <authorList>
            <consortium name="DOE Joint Genome Institute"/>
            <person name="Ahrendt S."/>
            <person name="Looney B.P."/>
            <person name="Miyauchi S."/>
            <person name="Morin E."/>
            <person name="Drula E."/>
            <person name="Courty P.E."/>
            <person name="Chicoki N."/>
            <person name="Fauchery L."/>
            <person name="Kohler A."/>
            <person name="Kuo A."/>
            <person name="Labutti K."/>
            <person name="Pangilinan J."/>
            <person name="Lipzen A."/>
            <person name="Riley R."/>
            <person name="Andreopoulos W."/>
            <person name="He G."/>
            <person name="Johnson J."/>
            <person name="Barry K.W."/>
            <person name="Grigoriev I.V."/>
            <person name="Nagy L."/>
            <person name="Hibbett D."/>
            <person name="Henrissat B."/>
            <person name="Matheny P.B."/>
            <person name="Labbe J."/>
            <person name="Martin F."/>
        </authorList>
    </citation>
    <scope>NUCLEOTIDE SEQUENCE</scope>
    <source>
        <strain evidence="1">EC-137</strain>
    </source>
</reference>
<keyword evidence="2" id="KW-1185">Reference proteome</keyword>
<accession>A0ACB8QM11</accession>
<evidence type="ECO:0000313" key="1">
    <source>
        <dbReference type="EMBL" id="KAI0032854.1"/>
    </source>
</evidence>
<comment type="caution">
    <text evidence="1">The sequence shown here is derived from an EMBL/GenBank/DDBJ whole genome shotgun (WGS) entry which is preliminary data.</text>
</comment>
<sequence>MADPTQGLPPGWAAEWSAENQRHFYIDQATGHTQWEHPGPAEPVFDAAGPAASGSPPPTTHHTKRRQYAAGQTQAYYGTTEPVMQQPGIPQFPPQMSGGQLFTPGEAAPVQAPVGGSPYYGQQQQQPEYINAPGYAQPVAPHGGLGYSGQPVDQLTNQFQQMGMGGQKQQLYTTNLLTSPPDPREILTGPPEINLPPGATLSQSPFVNAHPSYQRCTVNAFPSSSSLASKAKIPLAVVITPYKSIKEHEEPVPLVSDMVIARCRRCRMYMNPFVSFIDGGSRWRCPMCSLVNEVPQMFDWDQTNNQSLDRWQRAELNHGVVEFVAPAEYVVRPPQPLAYVFLIDVSHTAIQSGMVATATRTIMESLDRLPNQDGRTRVSIIGFDSALYFFSTPPGVEEPRMLVVSDVDDVFLPQPHDLFVNIVEARAVLESLLGRFNDMFKENHDLGSALGAALQAGFKLINNTGGKLIVLSASLPSTGPGALKNREDPKVFGTPKESQLLQAASPFYKTFAIECSKAQVSVDMFLSSPGYQDVATLAALPHYTSGQTFFYPAFNAARSEDAVKFAHEFGEVLAQPIMVETIIRVRASRGVRMSSFHGNFFLRSTDLLAMPTVPNDVSYTIELEVEETISQPYIIIQTGVLHTTCAGERRVRVVTTAIPTTSNLSEIYASVDQVAVATYFANKAVERAVMYKLEDARDLLHNKLVEILQAYKSSMTAAGAGASAQLAISENMKMLPLLILGLLKNVGIRQSAQIPSDLRAYAQVLLTSLPAEMLMPYIHPMFYSLHNMPAECGTIDEQGVIMPTPLPLTTERLERHGLYLIEDGQTIFLFVGRDAVPQLIIDVFDLPNYETLRGGKMTLPLLDNPFSQRVTAIVAKVREMRHGVYYPHLYVVKEDGEPPLRLWALSLLIQDRADVLPSYQQFIGQLKDKVNGNSY</sequence>
<protein>
    <submittedName>
        <fullName evidence="1">Protein transporter SEC24</fullName>
    </submittedName>
</protein>
<evidence type="ECO:0000313" key="2">
    <source>
        <dbReference type="Proteomes" id="UP000814128"/>
    </source>
</evidence>
<name>A0ACB8QM11_9AGAM</name>
<dbReference type="EMBL" id="MU273534">
    <property type="protein sequence ID" value="KAI0032854.1"/>
    <property type="molecule type" value="Genomic_DNA"/>
</dbReference>